<dbReference type="GO" id="GO:0005524">
    <property type="term" value="F:ATP binding"/>
    <property type="evidence" value="ECO:0007669"/>
    <property type="project" value="UniProtKB-UniRule"/>
</dbReference>
<dbReference type="FunFam" id="3.90.190.20:FF:000006">
    <property type="entry name" value="UDP-N-acetylmuramoyl-L-alanyl-D-glutamate--2,6-diaminopimelate ligase"/>
    <property type="match status" value="1"/>
</dbReference>
<dbReference type="PANTHER" id="PTHR23135:SF4">
    <property type="entry name" value="UDP-N-ACETYLMURAMOYL-L-ALANYL-D-GLUTAMATE--2,6-DIAMINOPIMELATE LIGASE MURE HOMOLOG, CHLOROPLASTIC"/>
    <property type="match status" value="1"/>
</dbReference>
<keyword evidence="15 20" id="KW-0436">Ligase</keyword>
<evidence type="ECO:0000256" key="10">
    <source>
        <dbReference type="ARBA" id="ARBA00066633"/>
    </source>
</evidence>
<comment type="cofactor">
    <cofactor evidence="15">
        <name>Mg(2+)</name>
        <dbReference type="ChEBI" id="CHEBI:18420"/>
    </cofactor>
</comment>
<dbReference type="InterPro" id="IPR004101">
    <property type="entry name" value="Mur_ligase_C"/>
</dbReference>
<dbReference type="SUPFAM" id="SSF53623">
    <property type="entry name" value="MurD-like peptide ligases, catalytic domain"/>
    <property type="match status" value="1"/>
</dbReference>
<dbReference type="InterPro" id="IPR013221">
    <property type="entry name" value="Mur_ligase_cen"/>
</dbReference>
<comment type="subcellular location">
    <subcellularLocation>
        <location evidence="15 16">Cytoplasm</location>
    </subcellularLocation>
</comment>
<organism evidence="20 21">
    <name type="scientific">Candidatus Limosilactobacillus merdigallinarum</name>
    <dbReference type="NCBI Taxonomy" id="2838652"/>
    <lineage>
        <taxon>Bacteria</taxon>
        <taxon>Bacillati</taxon>
        <taxon>Bacillota</taxon>
        <taxon>Bacilli</taxon>
        <taxon>Lactobacillales</taxon>
        <taxon>Lactobacillaceae</taxon>
        <taxon>Limosilactobacillus</taxon>
    </lineage>
</organism>
<reference evidence="20" key="2">
    <citation type="submission" date="2021-04" db="EMBL/GenBank/DDBJ databases">
        <authorList>
            <person name="Gilroy R."/>
        </authorList>
    </citation>
    <scope>NUCLEOTIDE SEQUENCE</scope>
    <source>
        <strain evidence="20">ChiSxjej3B15-572</strain>
    </source>
</reference>
<comment type="similarity">
    <text evidence="2 15">Belongs to the MurCDEF family. MurE subfamily.</text>
</comment>
<dbReference type="InterPro" id="IPR036565">
    <property type="entry name" value="Mur-like_cat_sf"/>
</dbReference>
<evidence type="ECO:0000256" key="15">
    <source>
        <dbReference type="HAMAP-Rule" id="MF_00208"/>
    </source>
</evidence>
<evidence type="ECO:0000259" key="19">
    <source>
        <dbReference type="Pfam" id="PF08245"/>
    </source>
</evidence>
<sequence>MLASSLINALRFKRVVPADFQDFEVTTITQDTREVKAGAIFIAIVGAVVDGHQFVDQAVAAGAKMIIAQKPVATSVPVVYVRDTHRAMAYLADTFYGSPSQSMKMIGVTGTNGKTTVTHIIEQVFADLGDQTGLMGTMCLKINNHRYPTINTTPDVITCQRMLAKMKSAGVRTATMEVSSIALVEGRVWGIDYNICVFTNFTEDHLAFHKTMSQYKLAKSLLFAQMGNKFTGKTAVLNIDDPVGREFMNYTSAYVLTYGLTPDADIYADNLKIDITGTDFDLHVFNEVKHVHTHLIGKFNVYNTLAAVGAVVADGVLLDDIVDSLTRVTGVKGRFQRVPTNTGVHVIVDYAHTPDGLVKVLDTMRDFIKNDIYVVVGCGGDRDAKKRPKMAKIAVDHSDHAILTEDNPRTEDPRKIMADMLTGINPDQADIIYDRGEAIQTAIDRAKPGDAVLIAGKGHEDYQIIGRKKRHFDDFEEAQKFLRQKENK</sequence>
<dbReference type="GO" id="GO:0000287">
    <property type="term" value="F:magnesium ion binding"/>
    <property type="evidence" value="ECO:0007669"/>
    <property type="project" value="UniProtKB-UniRule"/>
</dbReference>
<feature type="binding site" evidence="15">
    <location>
        <position position="151"/>
    </location>
    <ligand>
        <name>UDP-N-acetyl-alpha-D-muramoyl-L-alanyl-D-glutamate</name>
        <dbReference type="ChEBI" id="CHEBI:83900"/>
    </ligand>
</feature>
<comment type="function">
    <text evidence="9 15">Catalyzes the addition of meso-diaminopimelic acid to the nucleotide precursor UDP-N-acetylmuramoyl-L-alanyl-D-glutamate (UMAG) in the biosynthesis of bacterial cell-wall peptidoglycan.</text>
</comment>
<feature type="domain" description="Mur ligase N-terminal catalytic" evidence="17">
    <location>
        <begin position="25"/>
        <end position="96"/>
    </location>
</feature>
<dbReference type="GO" id="GO:0071555">
    <property type="term" value="P:cell wall organization"/>
    <property type="evidence" value="ECO:0007669"/>
    <property type="project" value="UniProtKB-KW"/>
</dbReference>
<feature type="short sequence motif" description="Meso-diaminopimelate recognition motif" evidence="15">
    <location>
        <begin position="406"/>
        <end position="409"/>
    </location>
</feature>
<keyword evidence="7 15" id="KW-0961">Cell wall biogenesis/degradation</keyword>
<dbReference type="EMBL" id="DXFH01000027">
    <property type="protein sequence ID" value="HIX36091.1"/>
    <property type="molecule type" value="Genomic_DNA"/>
</dbReference>
<keyword evidence="4 15" id="KW-0133">Cell shape</keyword>
<accession>A0A9D1VIM1</accession>
<evidence type="ECO:0000256" key="7">
    <source>
        <dbReference type="ARBA" id="ARBA00023316"/>
    </source>
</evidence>
<dbReference type="Pfam" id="PF02875">
    <property type="entry name" value="Mur_ligase_C"/>
    <property type="match status" value="1"/>
</dbReference>
<comment type="caution">
    <text evidence="15">Lacks conserved residue(s) required for the propagation of feature annotation.</text>
</comment>
<evidence type="ECO:0000256" key="6">
    <source>
        <dbReference type="ARBA" id="ARBA00023306"/>
    </source>
</evidence>
<evidence type="ECO:0000313" key="21">
    <source>
        <dbReference type="Proteomes" id="UP000824231"/>
    </source>
</evidence>
<dbReference type="Proteomes" id="UP000824231">
    <property type="component" value="Unassembled WGS sequence"/>
</dbReference>
<dbReference type="InterPro" id="IPR005761">
    <property type="entry name" value="UDP-N-AcMur-Glu-dNH2Pim_ligase"/>
</dbReference>
<evidence type="ECO:0000259" key="18">
    <source>
        <dbReference type="Pfam" id="PF02875"/>
    </source>
</evidence>
<dbReference type="InterPro" id="IPR036615">
    <property type="entry name" value="Mur_ligase_C_dom_sf"/>
</dbReference>
<evidence type="ECO:0000256" key="13">
    <source>
        <dbReference type="ARBA" id="ARBA00076158"/>
    </source>
</evidence>
<dbReference type="HAMAP" id="MF_00208">
    <property type="entry name" value="MurE"/>
    <property type="match status" value="1"/>
</dbReference>
<feature type="binding site" evidence="15">
    <location>
        <begin position="406"/>
        <end position="409"/>
    </location>
    <ligand>
        <name>meso-2,6-diaminopimelate</name>
        <dbReference type="ChEBI" id="CHEBI:57791"/>
    </ligand>
</feature>
<dbReference type="AlphaFoldDB" id="A0A9D1VIM1"/>
<evidence type="ECO:0000256" key="16">
    <source>
        <dbReference type="RuleBase" id="RU004135"/>
    </source>
</evidence>
<evidence type="ECO:0000256" key="9">
    <source>
        <dbReference type="ARBA" id="ARBA00056782"/>
    </source>
</evidence>
<dbReference type="InterPro" id="IPR000713">
    <property type="entry name" value="Mur_ligase_N"/>
</dbReference>
<dbReference type="PANTHER" id="PTHR23135">
    <property type="entry name" value="MUR LIGASE FAMILY MEMBER"/>
    <property type="match status" value="1"/>
</dbReference>
<feature type="domain" description="Mur ligase C-terminal" evidence="18">
    <location>
        <begin position="333"/>
        <end position="458"/>
    </location>
</feature>
<feature type="binding site" evidence="15">
    <location>
        <position position="460"/>
    </location>
    <ligand>
        <name>meso-2,6-diaminopimelate</name>
        <dbReference type="ChEBI" id="CHEBI:57791"/>
    </ligand>
</feature>
<feature type="binding site" evidence="15">
    <location>
        <position position="187"/>
    </location>
    <ligand>
        <name>UDP-N-acetyl-alpha-D-muramoyl-L-alanyl-D-glutamate</name>
        <dbReference type="ChEBI" id="CHEBI:83900"/>
    </ligand>
</feature>
<evidence type="ECO:0000259" key="17">
    <source>
        <dbReference type="Pfam" id="PF01225"/>
    </source>
</evidence>
<feature type="binding site" evidence="15">
    <location>
        <begin position="110"/>
        <end position="116"/>
    </location>
    <ligand>
        <name>ATP</name>
        <dbReference type="ChEBI" id="CHEBI:30616"/>
    </ligand>
</feature>
<dbReference type="NCBIfam" id="TIGR01085">
    <property type="entry name" value="murE"/>
    <property type="match status" value="1"/>
</dbReference>
<feature type="domain" description="Mur ligase central" evidence="19">
    <location>
        <begin position="108"/>
        <end position="310"/>
    </location>
</feature>
<evidence type="ECO:0000256" key="5">
    <source>
        <dbReference type="ARBA" id="ARBA00022984"/>
    </source>
</evidence>
<evidence type="ECO:0000256" key="14">
    <source>
        <dbReference type="ARBA" id="ARBA00081560"/>
    </source>
</evidence>
<comment type="pathway">
    <text evidence="1 15 16">Cell wall biogenesis; peptidoglycan biosynthesis.</text>
</comment>
<dbReference type="SUPFAM" id="SSF63418">
    <property type="entry name" value="MurE/MurF N-terminal domain"/>
    <property type="match status" value="1"/>
</dbReference>
<proteinExistence type="inferred from homology"/>
<gene>
    <name evidence="15" type="primary">murE</name>
    <name evidence="20" type="ORF">H9856_06875</name>
</gene>
<evidence type="ECO:0000256" key="2">
    <source>
        <dbReference type="ARBA" id="ARBA00005898"/>
    </source>
</evidence>
<keyword evidence="15" id="KW-0547">Nucleotide-binding</keyword>
<dbReference type="EC" id="6.3.2.13" evidence="10 15"/>
<evidence type="ECO:0000256" key="4">
    <source>
        <dbReference type="ARBA" id="ARBA00022960"/>
    </source>
</evidence>
<keyword evidence="3 15" id="KW-0132">Cell division</keyword>
<protein>
    <recommendedName>
        <fullName evidence="11 15">UDP-N-acetylmuramoyl-L-alanyl-D-glutamate--2,6-diaminopimelate ligase</fullName>
        <ecNumber evidence="10 15">6.3.2.13</ecNumber>
    </recommendedName>
    <alternativeName>
        <fullName evidence="12 15">Meso-A2pm-adding enzyme</fullName>
    </alternativeName>
    <alternativeName>
        <fullName evidence="13 15">Meso-diaminopimelate-adding enzyme</fullName>
    </alternativeName>
    <alternativeName>
        <fullName evidence="14 15">UDP-MurNAc-L-Ala-D-Glu:meso-diaminopimelate ligase</fullName>
    </alternativeName>
    <alternativeName>
        <fullName evidence="15">UDP-MurNAc-tripeptide synthetase</fullName>
    </alternativeName>
    <alternativeName>
        <fullName evidence="15">UDP-N-acetylmuramyl-tripeptide synthetase</fullName>
    </alternativeName>
</protein>
<dbReference type="Gene3D" id="3.40.1190.10">
    <property type="entry name" value="Mur-like, catalytic domain"/>
    <property type="match status" value="1"/>
</dbReference>
<evidence type="ECO:0000256" key="8">
    <source>
        <dbReference type="ARBA" id="ARBA00050251"/>
    </source>
</evidence>
<dbReference type="GO" id="GO:0005737">
    <property type="term" value="C:cytoplasm"/>
    <property type="evidence" value="ECO:0007669"/>
    <property type="project" value="UniProtKB-SubCell"/>
</dbReference>
<comment type="caution">
    <text evidence="20">The sequence shown here is derived from an EMBL/GenBank/DDBJ whole genome shotgun (WGS) entry which is preliminary data.</text>
</comment>
<dbReference type="InterPro" id="IPR035911">
    <property type="entry name" value="MurE/MurF_N"/>
</dbReference>
<feature type="binding site" evidence="15">
    <location>
        <position position="32"/>
    </location>
    <ligand>
        <name>UDP-N-acetyl-alpha-D-muramoyl-L-alanyl-D-glutamate</name>
        <dbReference type="ChEBI" id="CHEBI:83900"/>
    </ligand>
</feature>
<feature type="binding site" evidence="15">
    <location>
        <position position="382"/>
    </location>
    <ligand>
        <name>meso-2,6-diaminopimelate</name>
        <dbReference type="ChEBI" id="CHEBI:57791"/>
    </ligand>
</feature>
<keyword evidence="15" id="KW-0963">Cytoplasm</keyword>
<evidence type="ECO:0000256" key="12">
    <source>
        <dbReference type="ARBA" id="ARBA00075482"/>
    </source>
</evidence>
<keyword evidence="15" id="KW-0067">ATP-binding</keyword>
<evidence type="ECO:0000256" key="11">
    <source>
        <dbReference type="ARBA" id="ARBA00072883"/>
    </source>
</evidence>
<reference evidence="20" key="1">
    <citation type="journal article" date="2021" name="PeerJ">
        <title>Extensive microbial diversity within the chicken gut microbiome revealed by metagenomics and culture.</title>
        <authorList>
            <person name="Gilroy R."/>
            <person name="Ravi A."/>
            <person name="Getino M."/>
            <person name="Pursley I."/>
            <person name="Horton D.L."/>
            <person name="Alikhan N.F."/>
            <person name="Baker D."/>
            <person name="Gharbi K."/>
            <person name="Hall N."/>
            <person name="Watson M."/>
            <person name="Adriaenssens E.M."/>
            <person name="Foster-Nyarko E."/>
            <person name="Jarju S."/>
            <person name="Secka A."/>
            <person name="Antonio M."/>
            <person name="Oren A."/>
            <person name="Chaudhuri R.R."/>
            <person name="La Ragione R."/>
            <person name="Hildebrand F."/>
            <person name="Pallen M.J."/>
        </authorList>
    </citation>
    <scope>NUCLEOTIDE SEQUENCE</scope>
    <source>
        <strain evidence="20">ChiSxjej3B15-572</strain>
    </source>
</reference>
<dbReference type="Pfam" id="PF08245">
    <property type="entry name" value="Mur_ligase_M"/>
    <property type="match status" value="1"/>
</dbReference>
<name>A0A9D1VIM1_9LACO</name>
<comment type="catalytic activity">
    <reaction evidence="8 15">
        <text>UDP-N-acetyl-alpha-D-muramoyl-L-alanyl-D-glutamate + meso-2,6-diaminopimelate + ATP = UDP-N-acetyl-alpha-D-muramoyl-L-alanyl-gamma-D-glutamyl-meso-2,6-diaminopimelate + ADP + phosphate + H(+)</text>
        <dbReference type="Rhea" id="RHEA:23676"/>
        <dbReference type="ChEBI" id="CHEBI:15378"/>
        <dbReference type="ChEBI" id="CHEBI:30616"/>
        <dbReference type="ChEBI" id="CHEBI:43474"/>
        <dbReference type="ChEBI" id="CHEBI:57791"/>
        <dbReference type="ChEBI" id="CHEBI:83900"/>
        <dbReference type="ChEBI" id="CHEBI:83905"/>
        <dbReference type="ChEBI" id="CHEBI:456216"/>
        <dbReference type="EC" id="6.3.2.13"/>
    </reaction>
</comment>
<comment type="PTM">
    <text evidence="15">Carboxylation is probably crucial for Mg(2+) binding and, consequently, for the gamma-phosphate positioning of ATP.</text>
</comment>
<keyword evidence="6 15" id="KW-0131">Cell cycle</keyword>
<dbReference type="NCBIfam" id="NF001126">
    <property type="entry name" value="PRK00139.1-4"/>
    <property type="match status" value="1"/>
</dbReference>
<evidence type="ECO:0000313" key="20">
    <source>
        <dbReference type="EMBL" id="HIX36091.1"/>
    </source>
</evidence>
<dbReference type="SUPFAM" id="SSF53244">
    <property type="entry name" value="MurD-like peptide ligases, peptide-binding domain"/>
    <property type="match status" value="1"/>
</dbReference>
<dbReference type="Gene3D" id="3.40.1390.10">
    <property type="entry name" value="MurE/MurF, N-terminal domain"/>
    <property type="match status" value="1"/>
</dbReference>
<keyword evidence="15" id="KW-0460">Magnesium</keyword>
<evidence type="ECO:0000256" key="3">
    <source>
        <dbReference type="ARBA" id="ARBA00022618"/>
    </source>
</evidence>
<dbReference type="GO" id="GO:0051301">
    <property type="term" value="P:cell division"/>
    <property type="evidence" value="ECO:0007669"/>
    <property type="project" value="UniProtKB-KW"/>
</dbReference>
<feature type="binding site" evidence="15">
    <location>
        <begin position="152"/>
        <end position="153"/>
    </location>
    <ligand>
        <name>UDP-N-acetyl-alpha-D-muramoyl-L-alanyl-D-glutamate</name>
        <dbReference type="ChEBI" id="CHEBI:83900"/>
    </ligand>
</feature>
<dbReference type="Gene3D" id="3.90.190.20">
    <property type="entry name" value="Mur ligase, C-terminal domain"/>
    <property type="match status" value="1"/>
</dbReference>
<dbReference type="GO" id="GO:0008765">
    <property type="term" value="F:UDP-N-acetylmuramoylalanyl-D-glutamate-2,6-diaminopimelate ligase activity"/>
    <property type="evidence" value="ECO:0007669"/>
    <property type="project" value="UniProtKB-UniRule"/>
</dbReference>
<feature type="binding site" evidence="15">
    <location>
        <position position="456"/>
    </location>
    <ligand>
        <name>meso-2,6-diaminopimelate</name>
        <dbReference type="ChEBI" id="CHEBI:57791"/>
    </ligand>
</feature>
<evidence type="ECO:0000256" key="1">
    <source>
        <dbReference type="ARBA" id="ARBA00004752"/>
    </source>
</evidence>
<feature type="binding site" evidence="15">
    <location>
        <position position="179"/>
    </location>
    <ligand>
        <name>UDP-N-acetyl-alpha-D-muramoyl-L-alanyl-D-glutamate</name>
        <dbReference type="ChEBI" id="CHEBI:83900"/>
    </ligand>
</feature>
<dbReference type="GO" id="GO:0008360">
    <property type="term" value="P:regulation of cell shape"/>
    <property type="evidence" value="ECO:0007669"/>
    <property type="project" value="UniProtKB-KW"/>
</dbReference>
<dbReference type="Pfam" id="PF01225">
    <property type="entry name" value="Mur_ligase"/>
    <property type="match status" value="1"/>
</dbReference>
<feature type="modified residue" description="N6-carboxylysine" evidence="15">
    <location>
        <position position="219"/>
    </location>
</feature>
<dbReference type="GO" id="GO:0009252">
    <property type="term" value="P:peptidoglycan biosynthetic process"/>
    <property type="evidence" value="ECO:0007669"/>
    <property type="project" value="UniProtKB-UniRule"/>
</dbReference>
<dbReference type="NCBIfam" id="NF001124">
    <property type="entry name" value="PRK00139.1-2"/>
    <property type="match status" value="1"/>
</dbReference>
<keyword evidence="5 15" id="KW-0573">Peptidoglycan synthesis</keyword>